<dbReference type="Proteomes" id="UP000253032">
    <property type="component" value="Unassembled WGS sequence"/>
</dbReference>
<name>A0A368BP93_9GAMM</name>
<evidence type="ECO:0000256" key="1">
    <source>
        <dbReference type="SAM" id="SignalP"/>
    </source>
</evidence>
<dbReference type="EMBL" id="QOPC01000007">
    <property type="protein sequence ID" value="RCL38895.1"/>
    <property type="molecule type" value="Genomic_DNA"/>
</dbReference>
<feature type="signal peptide" evidence="1">
    <location>
        <begin position="1"/>
        <end position="21"/>
    </location>
</feature>
<reference evidence="2 3" key="1">
    <citation type="journal article" date="2018" name="Microbiome">
        <title>Fine metagenomic profile of the Mediterranean stratified and mixed water columns revealed by assembly and recruitment.</title>
        <authorList>
            <person name="Haro-Moreno J.M."/>
            <person name="Lopez-Perez M."/>
            <person name="De La Torre J.R."/>
            <person name="Picazo A."/>
            <person name="Camacho A."/>
            <person name="Rodriguez-Valera F."/>
        </authorList>
    </citation>
    <scope>NUCLEOTIDE SEQUENCE [LARGE SCALE GENOMIC DNA]</scope>
    <source>
        <strain evidence="2">MED-G84</strain>
    </source>
</reference>
<feature type="chain" id="PRO_5016644987" evidence="1">
    <location>
        <begin position="22"/>
        <end position="248"/>
    </location>
</feature>
<evidence type="ECO:0000313" key="3">
    <source>
        <dbReference type="Proteomes" id="UP000253032"/>
    </source>
</evidence>
<proteinExistence type="predicted"/>
<keyword evidence="1" id="KW-0732">Signal</keyword>
<sequence length="248" mass="27845">MKNITYLLVFSLISFPAVVSAQDEFKYEPVANKAEYYVDKLKPGKDFEDLLKWGEQLVKWTSDHSIYDNWQPVIFMPYFNSNSQSHDSVFLGLWPNASEQYIGLDYWVKNGTALLAKAPTIPVRAIDTWQWPISSPEGEPNVGAVRFADCKMKEGITARQLFDAYKDFAIAARSTGDNLGRKMIFPASGAVEGDYDYVYSLYAQNVAALGAASDNYWANINGSEEDKALGALIDSCSNNRTYITHQLK</sequence>
<accession>A0A368BP93</accession>
<dbReference type="AlphaFoldDB" id="A0A368BP93"/>
<evidence type="ECO:0000313" key="2">
    <source>
        <dbReference type="EMBL" id="RCL38895.1"/>
    </source>
</evidence>
<gene>
    <name evidence="2" type="ORF">DBW98_01900</name>
</gene>
<comment type="caution">
    <text evidence="2">The sequence shown here is derived from an EMBL/GenBank/DDBJ whole genome shotgun (WGS) entry which is preliminary data.</text>
</comment>
<protein>
    <submittedName>
        <fullName evidence="2">Uncharacterized protein</fullName>
    </submittedName>
</protein>
<organism evidence="2 3">
    <name type="scientific">SAR86 cluster bacterium</name>
    <dbReference type="NCBI Taxonomy" id="2030880"/>
    <lineage>
        <taxon>Bacteria</taxon>
        <taxon>Pseudomonadati</taxon>
        <taxon>Pseudomonadota</taxon>
        <taxon>Gammaproteobacteria</taxon>
        <taxon>SAR86 cluster</taxon>
    </lineage>
</organism>